<evidence type="ECO:0000313" key="3">
    <source>
        <dbReference type="Proteomes" id="UP001190700"/>
    </source>
</evidence>
<gene>
    <name evidence="2" type="ORF">CYMTET_28491</name>
</gene>
<protein>
    <recommendedName>
        <fullName evidence="1">Non-structural maintenance of chromosomes element 1 homolog</fullName>
        <ecNumber evidence="1">2.3.2.27</ecNumber>
    </recommendedName>
</protein>
<dbReference type="GO" id="GO:0000724">
    <property type="term" value="P:double-strand break repair via homologous recombination"/>
    <property type="evidence" value="ECO:0007669"/>
    <property type="project" value="TreeGrafter"/>
</dbReference>
<dbReference type="InterPro" id="IPR036388">
    <property type="entry name" value="WH-like_DNA-bd_sf"/>
</dbReference>
<keyword evidence="1" id="KW-0863">Zinc-finger</keyword>
<comment type="subunit">
    <text evidence="1">Component of the Smc5-Smc6 complex.</text>
</comment>
<keyword evidence="1" id="KW-0227">DNA damage</keyword>
<comment type="similarity">
    <text evidence="1">Belongs to the NSE1 family.</text>
</comment>
<keyword evidence="3" id="KW-1185">Reference proteome</keyword>
<name>A0AAE0FMT0_9CHLO</name>
<comment type="catalytic activity">
    <reaction evidence="1">
        <text>S-ubiquitinyl-[E2 ubiquitin-conjugating enzyme]-L-cysteine + [acceptor protein]-L-lysine = [E2 ubiquitin-conjugating enzyme]-L-cysteine + N(6)-ubiquitinyl-[acceptor protein]-L-lysine.</text>
        <dbReference type="EC" id="2.3.2.27"/>
    </reaction>
</comment>
<keyword evidence="1" id="KW-0479">Metal-binding</keyword>
<dbReference type="Gene3D" id="3.90.1150.220">
    <property type="match status" value="1"/>
</dbReference>
<reference evidence="2 3" key="1">
    <citation type="journal article" date="2015" name="Genome Biol. Evol.">
        <title>Comparative Genomics of a Bacterivorous Green Alga Reveals Evolutionary Causalities and Consequences of Phago-Mixotrophic Mode of Nutrition.</title>
        <authorList>
            <person name="Burns J.A."/>
            <person name="Paasch A."/>
            <person name="Narechania A."/>
            <person name="Kim E."/>
        </authorList>
    </citation>
    <scope>NUCLEOTIDE SEQUENCE [LARGE SCALE GENOMIC DNA]</scope>
    <source>
        <strain evidence="2 3">PLY_AMNH</strain>
    </source>
</reference>
<dbReference type="PANTHER" id="PTHR20973:SF0">
    <property type="entry name" value="NON-STRUCTURAL MAINTENANCE OF CHROMOSOMES ELEMENT 1 HOMOLOG"/>
    <property type="match status" value="1"/>
</dbReference>
<dbReference type="GO" id="GO:0030915">
    <property type="term" value="C:Smc5-Smc6 complex"/>
    <property type="evidence" value="ECO:0007669"/>
    <property type="project" value="UniProtKB-UniRule"/>
</dbReference>
<dbReference type="InterPro" id="IPR011513">
    <property type="entry name" value="Nse1"/>
</dbReference>
<evidence type="ECO:0000313" key="2">
    <source>
        <dbReference type="EMBL" id="KAK3262664.1"/>
    </source>
</evidence>
<dbReference type="GO" id="GO:0008270">
    <property type="term" value="F:zinc ion binding"/>
    <property type="evidence" value="ECO:0007669"/>
    <property type="project" value="UniProtKB-KW"/>
</dbReference>
<dbReference type="GO" id="GO:0005634">
    <property type="term" value="C:nucleus"/>
    <property type="evidence" value="ECO:0007669"/>
    <property type="project" value="UniProtKB-SubCell"/>
</dbReference>
<dbReference type="EC" id="2.3.2.27" evidence="1"/>
<keyword evidence="1" id="KW-0539">Nucleus</keyword>
<dbReference type="AlphaFoldDB" id="A0AAE0FMT0"/>
<sequence>MVVLQKEHHCFIQMLLAKGYMKEAEARDRFKTIAEQNHDRNFDEFWGSINSEIGYTHLALRRLKFPHDGQLYIGIVNTEADEPSKLGTSMSAVQLKYFSSLVSAIATDEIAAKEGVTSMAALNVNDSAQQSQPSSSQAVNNLNRAEREASLQQLRNEGWLFLCDGRYTLGVRTFLELSNYLHSIAPEPVRKLWQDLV</sequence>
<comment type="subcellular location">
    <subcellularLocation>
        <location evidence="1">Nucleus</location>
    </subcellularLocation>
</comment>
<dbReference type="Proteomes" id="UP001190700">
    <property type="component" value="Unassembled WGS sequence"/>
</dbReference>
<evidence type="ECO:0000256" key="1">
    <source>
        <dbReference type="RuleBase" id="RU368018"/>
    </source>
</evidence>
<dbReference type="EMBL" id="LGRX02016033">
    <property type="protein sequence ID" value="KAK3262664.1"/>
    <property type="molecule type" value="Genomic_DNA"/>
</dbReference>
<dbReference type="Pfam" id="PF07574">
    <property type="entry name" value="SMC_Nse1"/>
    <property type="match status" value="1"/>
</dbReference>
<keyword evidence="1" id="KW-0808">Transferase</keyword>
<comment type="caution">
    <text evidence="2">The sequence shown here is derived from an EMBL/GenBank/DDBJ whole genome shotgun (WGS) entry which is preliminary data.</text>
</comment>
<dbReference type="Gene3D" id="1.10.10.10">
    <property type="entry name" value="Winged helix-like DNA-binding domain superfamily/Winged helix DNA-binding domain"/>
    <property type="match status" value="1"/>
</dbReference>
<proteinExistence type="inferred from homology"/>
<organism evidence="2 3">
    <name type="scientific">Cymbomonas tetramitiformis</name>
    <dbReference type="NCBI Taxonomy" id="36881"/>
    <lineage>
        <taxon>Eukaryota</taxon>
        <taxon>Viridiplantae</taxon>
        <taxon>Chlorophyta</taxon>
        <taxon>Pyramimonadophyceae</taxon>
        <taxon>Pyramimonadales</taxon>
        <taxon>Pyramimonadaceae</taxon>
        <taxon>Cymbomonas</taxon>
    </lineage>
</organism>
<dbReference type="PANTHER" id="PTHR20973">
    <property type="entry name" value="NON-SMC ELEMENT 1-RELATED"/>
    <property type="match status" value="1"/>
</dbReference>
<keyword evidence="1" id="KW-0833">Ubl conjugation pathway</keyword>
<accession>A0AAE0FMT0</accession>
<keyword evidence="1" id="KW-0234">DNA repair</keyword>
<keyword evidence="1" id="KW-0233">DNA recombination</keyword>
<dbReference type="GO" id="GO:0061630">
    <property type="term" value="F:ubiquitin protein ligase activity"/>
    <property type="evidence" value="ECO:0007669"/>
    <property type="project" value="UniProtKB-EC"/>
</dbReference>
<keyword evidence="1" id="KW-0862">Zinc</keyword>